<sequence length="184" mass="18564">MEGVLFPKPTILSPIPEETLESMANLLTSLLLQRVLTIGATPTPCPSSAGIGSVHKTGDSKTTSGGHSVVIVKTGGNIIPAAKPSSVPAVVKAGGVKENSKVIVSSPLPVVGHNSKTGVYGLTPGGAKANNVVAPVSVQKVGGSVTVGSTGVVNKTKPTANDAATQKHSQTSSNTMAYHRRLRA</sequence>
<dbReference type="EMBL" id="SHOA02000001">
    <property type="protein sequence ID" value="TDH70690.1"/>
    <property type="molecule type" value="Genomic_DNA"/>
</dbReference>
<feature type="compositionally biased region" description="Polar residues" evidence="1">
    <location>
        <begin position="158"/>
        <end position="176"/>
    </location>
</feature>
<name>A0A976FQ44_BRELC</name>
<evidence type="ECO:0000313" key="2">
    <source>
        <dbReference type="EMBL" id="TDH70690.1"/>
    </source>
</evidence>
<evidence type="ECO:0000313" key="3">
    <source>
        <dbReference type="Proteomes" id="UP000294530"/>
    </source>
</evidence>
<organism evidence="2 3">
    <name type="scientific">Bremia lactucae</name>
    <name type="common">Lettuce downy mildew</name>
    <dbReference type="NCBI Taxonomy" id="4779"/>
    <lineage>
        <taxon>Eukaryota</taxon>
        <taxon>Sar</taxon>
        <taxon>Stramenopiles</taxon>
        <taxon>Oomycota</taxon>
        <taxon>Peronosporomycetes</taxon>
        <taxon>Peronosporales</taxon>
        <taxon>Peronosporaceae</taxon>
        <taxon>Bremia</taxon>
    </lineage>
</organism>
<evidence type="ECO:0000256" key="1">
    <source>
        <dbReference type="SAM" id="MobiDB-lite"/>
    </source>
</evidence>
<proteinExistence type="predicted"/>
<keyword evidence="3" id="KW-1185">Reference proteome</keyword>
<protein>
    <submittedName>
        <fullName evidence="2">Uncharacterized protein</fullName>
    </submittedName>
</protein>
<dbReference type="KEGG" id="blac:94346700"/>
<feature type="region of interest" description="Disordered" evidence="1">
    <location>
        <begin position="152"/>
        <end position="184"/>
    </location>
</feature>
<comment type="caution">
    <text evidence="2">The sequence shown here is derived from an EMBL/GenBank/DDBJ whole genome shotgun (WGS) entry which is preliminary data.</text>
</comment>
<dbReference type="GeneID" id="94346700"/>
<dbReference type="AlphaFoldDB" id="A0A976FQ44"/>
<gene>
    <name evidence="2" type="ORF">CCR75_002932</name>
</gene>
<dbReference type="Proteomes" id="UP000294530">
    <property type="component" value="Unassembled WGS sequence"/>
</dbReference>
<dbReference type="RefSeq" id="XP_067820189.1">
    <property type="nucleotide sequence ID" value="XM_067961029.1"/>
</dbReference>
<reference evidence="2 3" key="1">
    <citation type="journal article" date="2021" name="Genome Biol.">
        <title>AFLAP: assembly-free linkage analysis pipeline using k-mers from genome sequencing data.</title>
        <authorList>
            <person name="Fletcher K."/>
            <person name="Zhang L."/>
            <person name="Gil J."/>
            <person name="Han R."/>
            <person name="Cavanaugh K."/>
            <person name="Michelmore R."/>
        </authorList>
    </citation>
    <scope>NUCLEOTIDE SEQUENCE [LARGE SCALE GENOMIC DNA]</scope>
    <source>
        <strain evidence="2 3">SF5</strain>
    </source>
</reference>
<accession>A0A976FQ44</accession>